<evidence type="ECO:0000313" key="3">
    <source>
        <dbReference type="Proteomes" id="UP000050761"/>
    </source>
</evidence>
<dbReference type="AlphaFoldDB" id="A0A183FVT2"/>
<feature type="region of interest" description="Disordered" evidence="1">
    <location>
        <begin position="58"/>
        <end position="160"/>
    </location>
</feature>
<sequence>MIVQLTFIRCLRNQMRAAAESSRSESLHGPGTVEGMSTVKSKTWTFKSAIRRLLGGLRKKRRSSELSSNALQPSTLKEPAPLNLSAEREQSTQVNLPSQREQNTQLSTLGEGSTQVEVPAEAETQKTTSAEKEGQSAAIGETKKGMRKPSEKDVEEPDAYQDLELAHYRYPRRKTLPRQLPKDWEWM</sequence>
<dbReference type="EMBL" id="UZAH01027512">
    <property type="protein sequence ID" value="VDO92289.1"/>
    <property type="molecule type" value="Genomic_DNA"/>
</dbReference>
<evidence type="ECO:0000313" key="4">
    <source>
        <dbReference type="WBParaSite" id="HPBE_0001246901-mRNA-1"/>
    </source>
</evidence>
<evidence type="ECO:0000256" key="1">
    <source>
        <dbReference type="SAM" id="MobiDB-lite"/>
    </source>
</evidence>
<dbReference type="WBParaSite" id="HPBE_0001246901-mRNA-1">
    <property type="protein sequence ID" value="HPBE_0001246901-mRNA-1"/>
    <property type="gene ID" value="HPBE_0001246901"/>
</dbReference>
<feature type="compositionally biased region" description="Polar residues" evidence="1">
    <location>
        <begin position="91"/>
        <end position="116"/>
    </location>
</feature>
<keyword evidence="3" id="KW-1185">Reference proteome</keyword>
<dbReference type="Proteomes" id="UP000050761">
    <property type="component" value="Unassembled WGS sequence"/>
</dbReference>
<gene>
    <name evidence="2" type="ORF">HPBE_LOCUS12470</name>
</gene>
<name>A0A183FVT2_HELPZ</name>
<proteinExistence type="predicted"/>
<accession>A0A183FVT2</accession>
<feature type="compositionally biased region" description="Basic and acidic residues" evidence="1">
    <location>
        <begin position="141"/>
        <end position="152"/>
    </location>
</feature>
<evidence type="ECO:0000313" key="2">
    <source>
        <dbReference type="EMBL" id="VDO92289.1"/>
    </source>
</evidence>
<organism evidence="3 4">
    <name type="scientific">Heligmosomoides polygyrus</name>
    <name type="common">Parasitic roundworm</name>
    <dbReference type="NCBI Taxonomy" id="6339"/>
    <lineage>
        <taxon>Eukaryota</taxon>
        <taxon>Metazoa</taxon>
        <taxon>Ecdysozoa</taxon>
        <taxon>Nematoda</taxon>
        <taxon>Chromadorea</taxon>
        <taxon>Rhabditida</taxon>
        <taxon>Rhabditina</taxon>
        <taxon>Rhabditomorpha</taxon>
        <taxon>Strongyloidea</taxon>
        <taxon>Heligmosomidae</taxon>
        <taxon>Heligmosomoides</taxon>
    </lineage>
</organism>
<accession>A0A3P7ZPG3</accession>
<protein>
    <submittedName>
        <fullName evidence="4">Complex I-9kD</fullName>
    </submittedName>
</protein>
<reference evidence="2 3" key="1">
    <citation type="submission" date="2018-11" db="EMBL/GenBank/DDBJ databases">
        <authorList>
            <consortium name="Pathogen Informatics"/>
        </authorList>
    </citation>
    <scope>NUCLEOTIDE SEQUENCE [LARGE SCALE GENOMIC DNA]</scope>
</reference>
<reference evidence="4" key="2">
    <citation type="submission" date="2019-09" db="UniProtKB">
        <authorList>
            <consortium name="WormBaseParasite"/>
        </authorList>
    </citation>
    <scope>IDENTIFICATION</scope>
</reference>